<protein>
    <submittedName>
        <fullName evidence="1">Uncharacterized protein</fullName>
    </submittedName>
</protein>
<proteinExistence type="predicted"/>
<name>A0A433UEP7_ANAVA</name>
<evidence type="ECO:0000313" key="2">
    <source>
        <dbReference type="Proteomes" id="UP000276103"/>
    </source>
</evidence>
<sequence>MIGQLFTTGIGIYQQYPCDDNKWIAEVFFEDESHAQLRGVQGTLATKYGDDLFECVRTVKQDAENLGIRMLSLPNTKFKLYVKRLFVDNAEVWKQIEGVAKELDLEVVSCLPK</sequence>
<gene>
    <name evidence="1" type="ORF">DSM107003_51520</name>
</gene>
<reference evidence="1 2" key="1">
    <citation type="journal article" date="2019" name="Genome Biol. Evol.">
        <title>Day and night: Metabolic profiles and evolutionary relationships of six axenic non-marine cyanobacteria.</title>
        <authorList>
            <person name="Will S.E."/>
            <person name="Henke P."/>
            <person name="Boedeker C."/>
            <person name="Huang S."/>
            <person name="Brinkmann H."/>
            <person name="Rohde M."/>
            <person name="Jarek M."/>
            <person name="Friedl T."/>
            <person name="Seufert S."/>
            <person name="Schumacher M."/>
            <person name="Overmann J."/>
            <person name="Neumann-Schaal M."/>
            <person name="Petersen J."/>
        </authorList>
    </citation>
    <scope>NUCLEOTIDE SEQUENCE [LARGE SCALE GENOMIC DNA]</scope>
    <source>
        <strain evidence="1 2">SAG 1403-4b</strain>
    </source>
</reference>
<accession>A0A433UEP7</accession>
<dbReference type="Proteomes" id="UP000276103">
    <property type="component" value="Unassembled WGS sequence"/>
</dbReference>
<dbReference type="EMBL" id="RSCM01000035">
    <property type="protein sequence ID" value="RUS92290.1"/>
    <property type="molecule type" value="Genomic_DNA"/>
</dbReference>
<organism evidence="1 2">
    <name type="scientific">Trichormus variabilis SAG 1403-4b</name>
    <dbReference type="NCBI Taxonomy" id="447716"/>
    <lineage>
        <taxon>Bacteria</taxon>
        <taxon>Bacillati</taxon>
        <taxon>Cyanobacteriota</taxon>
        <taxon>Cyanophyceae</taxon>
        <taxon>Nostocales</taxon>
        <taxon>Nostocaceae</taxon>
        <taxon>Trichormus</taxon>
    </lineage>
</organism>
<comment type="caution">
    <text evidence="1">The sequence shown here is derived from an EMBL/GenBank/DDBJ whole genome shotgun (WGS) entry which is preliminary data.</text>
</comment>
<dbReference type="RefSeq" id="WP_241993624.1">
    <property type="nucleotide sequence ID" value="NZ_RSCM01000035.1"/>
</dbReference>
<evidence type="ECO:0000313" key="1">
    <source>
        <dbReference type="EMBL" id="RUS92290.1"/>
    </source>
</evidence>
<dbReference type="AlphaFoldDB" id="A0A433UEP7"/>
<keyword evidence="2" id="KW-1185">Reference proteome</keyword>